<dbReference type="EMBL" id="CP113864">
    <property type="protein sequence ID" value="WAM31776.1"/>
    <property type="molecule type" value="Genomic_DNA"/>
</dbReference>
<dbReference type="Pfam" id="PF13192">
    <property type="entry name" value="Thioredoxin_3"/>
    <property type="match status" value="1"/>
</dbReference>
<sequence>MVIKILGGGCANCKKLMENAKKAAEKLGIEASFEEVKDYEKILGYGVMRTPALVVNEKVVLSGRVAGIEEIKEFLKKENA</sequence>
<proteinExistence type="predicted"/>
<dbReference type="InterPro" id="IPR012336">
    <property type="entry name" value="Thioredoxin-like_fold"/>
</dbReference>
<gene>
    <name evidence="2" type="ORF">OTJ99_000228</name>
</gene>
<dbReference type="PANTHER" id="PTHR36450">
    <property type="entry name" value="THIOREDOXIN"/>
    <property type="match status" value="1"/>
</dbReference>
<dbReference type="RefSeq" id="WP_045164479.1">
    <property type="nucleotide sequence ID" value="NZ_CP113864.1"/>
</dbReference>
<dbReference type="PIRSF" id="PIRSF037031">
    <property type="entry name" value="Redox_disulphide_2"/>
    <property type="match status" value="1"/>
</dbReference>
<evidence type="ECO:0000313" key="3">
    <source>
        <dbReference type="Proteomes" id="UP001164745"/>
    </source>
</evidence>
<organism evidence="2 3">
    <name type="scientific">Caldicellulosiruptor naganoensis</name>
    <dbReference type="NCBI Taxonomy" id="29324"/>
    <lineage>
        <taxon>Bacteria</taxon>
        <taxon>Bacillati</taxon>
        <taxon>Bacillota</taxon>
        <taxon>Bacillota incertae sedis</taxon>
        <taxon>Caldicellulosiruptorales</taxon>
        <taxon>Caldicellulosiruptoraceae</taxon>
        <taxon>Caldicellulosiruptor</taxon>
    </lineage>
</organism>
<protein>
    <submittedName>
        <fullName evidence="2">Thioredoxin family protein</fullName>
    </submittedName>
</protein>
<keyword evidence="3" id="KW-1185">Reference proteome</keyword>
<dbReference type="InterPro" id="IPR005243">
    <property type="entry name" value="THIRX-like_proc"/>
</dbReference>
<dbReference type="InterPro" id="IPR036249">
    <property type="entry name" value="Thioredoxin-like_sf"/>
</dbReference>
<dbReference type="NCBIfam" id="TIGR00412">
    <property type="entry name" value="redox_disulf_2"/>
    <property type="match status" value="1"/>
</dbReference>
<evidence type="ECO:0000313" key="2">
    <source>
        <dbReference type="EMBL" id="WAM31776.1"/>
    </source>
</evidence>
<dbReference type="SUPFAM" id="SSF52833">
    <property type="entry name" value="Thioredoxin-like"/>
    <property type="match status" value="1"/>
</dbReference>
<reference evidence="2" key="1">
    <citation type="submission" date="2022-12" db="EMBL/GenBank/DDBJ databases">
        <authorList>
            <person name="Bing R.G."/>
            <person name="Willard D.J."/>
            <person name="Manesh M.J.H."/>
            <person name="Laemthong T."/>
            <person name="Crosby J.R."/>
            <person name="Kelly R.M."/>
        </authorList>
    </citation>
    <scope>NUCLEOTIDE SEQUENCE</scope>
    <source>
        <strain evidence="2">DSM 8991</strain>
    </source>
</reference>
<dbReference type="Gene3D" id="3.40.30.10">
    <property type="entry name" value="Glutaredoxin"/>
    <property type="match status" value="1"/>
</dbReference>
<name>A0ABY7BJM5_9FIRM</name>
<evidence type="ECO:0000259" key="1">
    <source>
        <dbReference type="Pfam" id="PF13192"/>
    </source>
</evidence>
<accession>A0ABY7BJM5</accession>
<dbReference type="Proteomes" id="UP001164745">
    <property type="component" value="Chromosome"/>
</dbReference>
<feature type="domain" description="Thioredoxin-like fold" evidence="1">
    <location>
        <begin position="1"/>
        <end position="76"/>
    </location>
</feature>
<dbReference type="PANTHER" id="PTHR36450:SF1">
    <property type="entry name" value="THIOREDOXIN"/>
    <property type="match status" value="1"/>
</dbReference>